<proteinExistence type="predicted"/>
<dbReference type="Proteomes" id="UP001328107">
    <property type="component" value="Unassembled WGS sequence"/>
</dbReference>
<keyword evidence="1" id="KW-0472">Membrane</keyword>
<keyword evidence="3" id="KW-1185">Reference proteome</keyword>
<organism evidence="2 3">
    <name type="scientific">Pristionchus mayeri</name>
    <dbReference type="NCBI Taxonomy" id="1317129"/>
    <lineage>
        <taxon>Eukaryota</taxon>
        <taxon>Metazoa</taxon>
        <taxon>Ecdysozoa</taxon>
        <taxon>Nematoda</taxon>
        <taxon>Chromadorea</taxon>
        <taxon>Rhabditida</taxon>
        <taxon>Rhabditina</taxon>
        <taxon>Diplogasteromorpha</taxon>
        <taxon>Diplogasteroidea</taxon>
        <taxon>Neodiplogasteridae</taxon>
        <taxon>Pristionchus</taxon>
    </lineage>
</organism>
<feature type="non-terminal residue" evidence="2">
    <location>
        <position position="100"/>
    </location>
</feature>
<dbReference type="InterPro" id="IPR019422">
    <property type="entry name" value="7TM_GPCR_serpentine_rcpt_Srh"/>
</dbReference>
<evidence type="ECO:0000313" key="3">
    <source>
        <dbReference type="Proteomes" id="UP001328107"/>
    </source>
</evidence>
<keyword evidence="1" id="KW-0812">Transmembrane</keyword>
<evidence type="ECO:0000313" key="2">
    <source>
        <dbReference type="EMBL" id="GMR34912.1"/>
    </source>
</evidence>
<comment type="caution">
    <text evidence="2">The sequence shown here is derived from an EMBL/GenBank/DDBJ whole genome shotgun (WGS) entry which is preliminary data.</text>
</comment>
<dbReference type="EMBL" id="BTRK01000002">
    <property type="protein sequence ID" value="GMR34912.1"/>
    <property type="molecule type" value="Genomic_DNA"/>
</dbReference>
<reference evidence="3" key="1">
    <citation type="submission" date="2022-10" db="EMBL/GenBank/DDBJ databases">
        <title>Genome assembly of Pristionchus species.</title>
        <authorList>
            <person name="Yoshida K."/>
            <person name="Sommer R.J."/>
        </authorList>
    </citation>
    <scope>NUCLEOTIDE SEQUENCE [LARGE SCALE GENOMIC DNA]</scope>
    <source>
        <strain evidence="3">RS5460</strain>
    </source>
</reference>
<feature type="transmembrane region" description="Helical" evidence="1">
    <location>
        <begin position="43"/>
        <end position="72"/>
    </location>
</feature>
<name>A0AAN4Z5M0_9BILA</name>
<dbReference type="AlphaFoldDB" id="A0AAN4Z5M0"/>
<sequence length="100" mass="11622">MGMYRNYAEGRAYARINFPSLYHFFEDPKFHAFAYDMGKFPEYAIIVVASIIILMIVASLSNLLFVFGSFYLPSRQNASMSDKTRNIQKKLITLLVYQVF</sequence>
<accession>A0AAN4Z5M0</accession>
<evidence type="ECO:0000256" key="1">
    <source>
        <dbReference type="SAM" id="Phobius"/>
    </source>
</evidence>
<dbReference type="Pfam" id="PF10318">
    <property type="entry name" value="7TM_GPCR_Srh"/>
    <property type="match status" value="1"/>
</dbReference>
<evidence type="ECO:0008006" key="4">
    <source>
        <dbReference type="Google" id="ProtNLM"/>
    </source>
</evidence>
<gene>
    <name evidence="2" type="ORF">PMAYCL1PPCAC_05107</name>
</gene>
<keyword evidence="1" id="KW-1133">Transmembrane helix</keyword>
<protein>
    <recommendedName>
        <fullName evidence="4">G protein-coupled receptor</fullName>
    </recommendedName>
</protein>